<organism evidence="2 3">
    <name type="scientific">Alkalihalobacillus alcalophilus ATCC 27647 = CGMCC 1.3604</name>
    <dbReference type="NCBI Taxonomy" id="1218173"/>
    <lineage>
        <taxon>Bacteria</taxon>
        <taxon>Bacillati</taxon>
        <taxon>Bacillota</taxon>
        <taxon>Bacilli</taxon>
        <taxon>Bacillales</taxon>
        <taxon>Bacillaceae</taxon>
        <taxon>Alkalihalobacillus</taxon>
    </lineage>
</organism>
<feature type="transmembrane region" description="Helical" evidence="1">
    <location>
        <begin position="33"/>
        <end position="52"/>
    </location>
</feature>
<proteinExistence type="predicted"/>
<feature type="transmembrane region" description="Helical" evidence="1">
    <location>
        <begin position="7"/>
        <end position="27"/>
    </location>
</feature>
<evidence type="ECO:0000313" key="3">
    <source>
        <dbReference type="Proteomes" id="UP000297014"/>
    </source>
</evidence>
<dbReference type="RefSeq" id="WP_160173411.1">
    <property type="nucleotide sequence ID" value="NZ_ALPT02000040.1"/>
</dbReference>
<dbReference type="EMBL" id="JALP01000164">
    <property type="protein sequence ID" value="THG90264.1"/>
    <property type="molecule type" value="Genomic_DNA"/>
</dbReference>
<dbReference type="Proteomes" id="UP000297014">
    <property type="component" value="Unassembled WGS sequence"/>
</dbReference>
<keyword evidence="1" id="KW-1133">Transmembrane helix</keyword>
<gene>
    <name evidence="2" type="ORF">AJ85_11705</name>
</gene>
<sequence length="53" mass="6232">MLKNRWFLLIFSLILIMNGLTGFFQLINGVDLAYWEITLKILLFFAGISFFID</sequence>
<name>A0A4S4JYF6_ALKAL</name>
<reference evidence="2 3" key="1">
    <citation type="submission" date="2014-01" db="EMBL/GenBank/DDBJ databases">
        <title>Draft genome sequencing of Bacillus alcalophilus CGMCC 1.3604.</title>
        <authorList>
            <person name="Yang J."/>
            <person name="Diao L."/>
            <person name="Yang S."/>
        </authorList>
    </citation>
    <scope>NUCLEOTIDE SEQUENCE [LARGE SCALE GENOMIC DNA]</scope>
    <source>
        <strain evidence="2 3">CGMCC 1.3604</strain>
    </source>
</reference>
<keyword evidence="1" id="KW-0472">Membrane</keyword>
<accession>A0A4S4JYF6</accession>
<keyword evidence="1" id="KW-0812">Transmembrane</keyword>
<comment type="caution">
    <text evidence="2">The sequence shown here is derived from an EMBL/GenBank/DDBJ whole genome shotgun (WGS) entry which is preliminary data.</text>
</comment>
<protein>
    <submittedName>
        <fullName evidence="2">Uncharacterized protein</fullName>
    </submittedName>
</protein>
<evidence type="ECO:0000256" key="1">
    <source>
        <dbReference type="SAM" id="Phobius"/>
    </source>
</evidence>
<dbReference type="AlphaFoldDB" id="A0A4S4JYF6"/>
<evidence type="ECO:0000313" key="2">
    <source>
        <dbReference type="EMBL" id="THG90264.1"/>
    </source>
</evidence>